<evidence type="ECO:0000313" key="2">
    <source>
        <dbReference type="EMBL" id="ABS51022.1"/>
    </source>
</evidence>
<dbReference type="PANTHER" id="PTHR43267:SF1">
    <property type="entry name" value="TRNA THREONYLCARBAMOYLADENOSINE DEHYDRATASE"/>
    <property type="match status" value="1"/>
</dbReference>
<dbReference type="InterPro" id="IPR035985">
    <property type="entry name" value="Ubiquitin-activating_enz"/>
</dbReference>
<dbReference type="GO" id="GO:0061504">
    <property type="term" value="P:cyclic threonylcarbamoyladenosine biosynthetic process"/>
    <property type="evidence" value="ECO:0007669"/>
    <property type="project" value="TreeGrafter"/>
</dbReference>
<dbReference type="InterPro" id="IPR000594">
    <property type="entry name" value="ThiF_NAD_FAD-bd"/>
</dbReference>
<dbReference type="GO" id="GO:0008641">
    <property type="term" value="F:ubiquitin-like modifier activating enzyme activity"/>
    <property type="evidence" value="ECO:0007669"/>
    <property type="project" value="InterPro"/>
</dbReference>
<name>A7I2X4_CAMHC</name>
<dbReference type="InterPro" id="IPR045886">
    <property type="entry name" value="ThiF/MoeB/HesA"/>
</dbReference>
<sequence>MAENLNKDFIKIDRFTRSRALFDEKFEILQNAKILVCGCGGVGGAAISALYRSGVTHLIVIDNDKFEITNQNRQILSENLGVYKTAAFEQNFSGVKGICEKIDENFARNFNFNEFDFVIDAVDDIKAKILLAKICAQNNLNFISSMGAAKRLDPLQIRTSSVWKTKNDPFARKFREELKKADFKGDFEVVFSLELPQNIKALGSFMAVTATFGNILAAKVIEKLIF</sequence>
<dbReference type="EMBL" id="CP000776">
    <property type="protein sequence ID" value="ABS51022.1"/>
    <property type="molecule type" value="Genomic_DNA"/>
</dbReference>
<feature type="domain" description="THIF-type NAD/FAD binding fold" evidence="1">
    <location>
        <begin position="22"/>
        <end position="150"/>
    </location>
</feature>
<dbReference type="OrthoDB" id="9804150at2"/>
<dbReference type="KEGG" id="cha:CHAB381_1314"/>
<reference evidence="3" key="1">
    <citation type="submission" date="2007-07" db="EMBL/GenBank/DDBJ databases">
        <title>Complete genome sequence of Campylobacter hominis ATCC BAA-381, a commensal isolated from the human gastrointestinal tract.</title>
        <authorList>
            <person name="Fouts D.E."/>
            <person name="Mongodin E.F."/>
            <person name="Puiu D."/>
            <person name="Sebastian Y."/>
            <person name="Miller W.G."/>
            <person name="Mandrell R.E."/>
            <person name="Nelson K.E."/>
        </authorList>
    </citation>
    <scope>NUCLEOTIDE SEQUENCE [LARGE SCALE GENOMIC DNA]</scope>
    <source>
        <strain evidence="3">ATCC BAA-381 / LMG 19568 / NCTC 13146 / CH001A</strain>
    </source>
</reference>
<keyword evidence="3" id="KW-1185">Reference proteome</keyword>
<dbReference type="SUPFAM" id="SSF69572">
    <property type="entry name" value="Activating enzymes of the ubiquitin-like proteins"/>
    <property type="match status" value="1"/>
</dbReference>
<dbReference type="Gene3D" id="3.40.50.720">
    <property type="entry name" value="NAD(P)-binding Rossmann-like Domain"/>
    <property type="match status" value="1"/>
</dbReference>
<proteinExistence type="predicted"/>
<dbReference type="STRING" id="360107.CHAB381_1314"/>
<dbReference type="PANTHER" id="PTHR43267">
    <property type="entry name" value="TRNA THREONYLCARBAMOYLADENOSINE DEHYDRATASE"/>
    <property type="match status" value="1"/>
</dbReference>
<dbReference type="RefSeq" id="WP_012109166.1">
    <property type="nucleotide sequence ID" value="NC_009714.1"/>
</dbReference>
<dbReference type="Pfam" id="PF00899">
    <property type="entry name" value="ThiF"/>
    <property type="match status" value="1"/>
</dbReference>
<protein>
    <submittedName>
        <fullName evidence="2">ThiF family protein</fullName>
    </submittedName>
</protein>
<dbReference type="GO" id="GO:0061503">
    <property type="term" value="F:tRNA threonylcarbamoyladenosine dehydratase"/>
    <property type="evidence" value="ECO:0007669"/>
    <property type="project" value="TreeGrafter"/>
</dbReference>
<gene>
    <name evidence="2" type="ordered locus">CHAB381_1314</name>
</gene>
<evidence type="ECO:0000313" key="3">
    <source>
        <dbReference type="Proteomes" id="UP000002407"/>
    </source>
</evidence>
<organism evidence="2 3">
    <name type="scientific">Campylobacter hominis (strain ATCC BAA-381 / DSM 21671 / CCUG 45161 / LMG 19568 / NCTC 13146 / CH001A)</name>
    <dbReference type="NCBI Taxonomy" id="360107"/>
    <lineage>
        <taxon>Bacteria</taxon>
        <taxon>Pseudomonadati</taxon>
        <taxon>Campylobacterota</taxon>
        <taxon>Epsilonproteobacteria</taxon>
        <taxon>Campylobacterales</taxon>
        <taxon>Campylobacteraceae</taxon>
        <taxon>Campylobacter</taxon>
    </lineage>
</organism>
<evidence type="ECO:0000259" key="1">
    <source>
        <dbReference type="Pfam" id="PF00899"/>
    </source>
</evidence>
<dbReference type="eggNOG" id="COG1179">
    <property type="taxonomic scope" value="Bacteria"/>
</dbReference>
<dbReference type="Proteomes" id="UP000002407">
    <property type="component" value="Chromosome"/>
</dbReference>
<dbReference type="HOGENOM" id="CLU_013325_4_1_7"/>
<dbReference type="AlphaFoldDB" id="A7I2X4"/>
<accession>A7I2X4</accession>